<dbReference type="GO" id="GO:0016114">
    <property type="term" value="P:terpenoid biosynthetic process"/>
    <property type="evidence" value="ECO:0007669"/>
    <property type="project" value="InterPro"/>
</dbReference>
<evidence type="ECO:0000313" key="10">
    <source>
        <dbReference type="EMBL" id="SIQ69424.1"/>
    </source>
</evidence>
<evidence type="ECO:0000256" key="2">
    <source>
        <dbReference type="ARBA" id="ARBA00004787"/>
    </source>
</evidence>
<name>A0A8G2FDX2_ACIRU</name>
<dbReference type="GO" id="GO:0019288">
    <property type="term" value="P:isopentenyl diphosphate biosynthetic process, methylerythritol 4-phosphate pathway"/>
    <property type="evidence" value="ECO:0007669"/>
    <property type="project" value="UniProtKB-UniRule"/>
</dbReference>
<evidence type="ECO:0000256" key="8">
    <source>
        <dbReference type="HAMAP-Rule" id="MF_00108"/>
    </source>
</evidence>
<evidence type="ECO:0000256" key="5">
    <source>
        <dbReference type="ARBA" id="ARBA00022695"/>
    </source>
</evidence>
<gene>
    <name evidence="8" type="primary">ispD</name>
    <name evidence="10" type="ORF">SAMN05421828_10822</name>
</gene>
<dbReference type="AlphaFoldDB" id="A0A8G2FDX2"/>
<evidence type="ECO:0000313" key="11">
    <source>
        <dbReference type="Proteomes" id="UP000186308"/>
    </source>
</evidence>
<comment type="similarity">
    <text evidence="3 8">Belongs to the IspD/TarI cytidylyltransferase family. IspD subfamily.</text>
</comment>
<dbReference type="Gene3D" id="3.90.550.10">
    <property type="entry name" value="Spore Coat Polysaccharide Biosynthesis Protein SpsA, Chain A"/>
    <property type="match status" value="1"/>
</dbReference>
<protein>
    <recommendedName>
        <fullName evidence="8">2-C-methyl-D-erythritol 4-phosphate cytidylyltransferase</fullName>
        <ecNumber evidence="8">2.7.7.60</ecNumber>
    </recommendedName>
    <alternativeName>
        <fullName evidence="8">4-diphosphocytidyl-2C-methyl-D-erythritol synthase</fullName>
    </alternativeName>
    <alternativeName>
        <fullName evidence="8">MEP cytidylyltransferase</fullName>
        <shortName evidence="8">MCT</shortName>
    </alternativeName>
</protein>
<feature type="site" description="Positions MEP for the nucleophilic attack" evidence="8">
    <location>
        <position position="150"/>
    </location>
</feature>
<dbReference type="NCBIfam" id="TIGR00453">
    <property type="entry name" value="ispD"/>
    <property type="match status" value="1"/>
</dbReference>
<dbReference type="InterPro" id="IPR001228">
    <property type="entry name" value="IspD"/>
</dbReference>
<dbReference type="Proteomes" id="UP000186308">
    <property type="component" value="Unassembled WGS sequence"/>
</dbReference>
<organism evidence="10 11">
    <name type="scientific">Acidiphilium rubrum</name>
    <dbReference type="NCBI Taxonomy" id="526"/>
    <lineage>
        <taxon>Bacteria</taxon>
        <taxon>Pseudomonadati</taxon>
        <taxon>Pseudomonadota</taxon>
        <taxon>Alphaproteobacteria</taxon>
        <taxon>Acetobacterales</taxon>
        <taxon>Acidocellaceae</taxon>
        <taxon>Acidiphilium</taxon>
    </lineage>
</organism>
<dbReference type="Pfam" id="PF01128">
    <property type="entry name" value="IspD"/>
    <property type="match status" value="1"/>
</dbReference>
<dbReference type="HAMAP" id="MF_00108">
    <property type="entry name" value="IspD"/>
    <property type="match status" value="1"/>
</dbReference>
<dbReference type="Gene3D" id="3.30.1330.50">
    <property type="entry name" value="2-C-methyl-D-erythritol 2,4-cyclodiphosphate synthase"/>
    <property type="match status" value="1"/>
</dbReference>
<dbReference type="InterPro" id="IPR050088">
    <property type="entry name" value="IspD/TarI_cytidylyltransf_bact"/>
</dbReference>
<dbReference type="Pfam" id="PF02542">
    <property type="entry name" value="YgbB"/>
    <property type="match status" value="1"/>
</dbReference>
<dbReference type="InterPro" id="IPR018294">
    <property type="entry name" value="ISPD_synthase_CS"/>
</dbReference>
<dbReference type="InterPro" id="IPR003526">
    <property type="entry name" value="MECDP_synthase"/>
</dbReference>
<evidence type="ECO:0000259" key="9">
    <source>
        <dbReference type="Pfam" id="PF02542"/>
    </source>
</evidence>
<proteinExistence type="inferred from homology"/>
<feature type="site" description="Transition state stabilizer" evidence="8">
    <location>
        <position position="21"/>
    </location>
</feature>
<dbReference type="SUPFAM" id="SSF69765">
    <property type="entry name" value="IpsF-like"/>
    <property type="match status" value="1"/>
</dbReference>
<sequence>MTFALIVAAGRGQRLSGPIPKQYRLLDGSPIIRHTVAAFRRNQAISGVQVVIHPNDIDLYQRATEGLNLPPPLIGGNSRQESVRLGLEGLAREAPETIIIHDGVRPFVEQETIGAVIDALDRTPCAIAGVPLADTLKFCGEDKVLKTVERTNLWRAQTPQAFRFRDILAAHRRVYLANPLAQDFTDDAAIAEAVGLEIEMVRGTEDNFKITTEHDLDRAEVIMQRGHREIHSGWGFSTENLVAASPAENPTIMICGIPVVLDAGVRTSGGSDVGLDAITSAILGTVGGIGVDLADGRALPSRRFANSENLIREAVSVVAMAGGRIEHVDLTVISDFKSVLDRQAMMVQRTADLLSTGCRSISIKHAFIDDLGFTFRREVISTQCIATVNYPRDRDF</sequence>
<dbReference type="EC" id="2.7.7.60" evidence="8"/>
<keyword evidence="7" id="KW-0511">Multifunctional enzyme</keyword>
<dbReference type="FunFam" id="3.90.550.10:FF:000003">
    <property type="entry name" value="2-C-methyl-D-erythritol 4-phosphate cytidylyltransferase"/>
    <property type="match status" value="1"/>
</dbReference>
<evidence type="ECO:0000256" key="3">
    <source>
        <dbReference type="ARBA" id="ARBA00009789"/>
    </source>
</evidence>
<dbReference type="UniPathway" id="UPA00056">
    <property type="reaction ID" value="UER00093"/>
</dbReference>
<dbReference type="RefSeq" id="WP_029310699.1">
    <property type="nucleotide sequence ID" value="NZ_DAOMCH010000005.1"/>
</dbReference>
<dbReference type="InterPro" id="IPR036571">
    <property type="entry name" value="MECDP_synthase_sf"/>
</dbReference>
<evidence type="ECO:0000256" key="6">
    <source>
        <dbReference type="ARBA" id="ARBA00023229"/>
    </source>
</evidence>
<dbReference type="CDD" id="cd02516">
    <property type="entry name" value="CDP-ME_synthetase"/>
    <property type="match status" value="1"/>
</dbReference>
<comment type="pathway">
    <text evidence="2 8">Isoprenoid biosynthesis; isopentenyl diphosphate biosynthesis via DXP pathway; isopentenyl diphosphate from 1-deoxy-D-xylulose 5-phosphate: step 2/6.</text>
</comment>
<evidence type="ECO:0000256" key="4">
    <source>
        <dbReference type="ARBA" id="ARBA00022679"/>
    </source>
</evidence>
<accession>A0A8G2FDX2</accession>
<comment type="function">
    <text evidence="8">Catalyzes the formation of 4-diphosphocytidyl-2-C-methyl-D-erythritol from CTP and 2-C-methyl-D-erythritol 4-phosphate (MEP).</text>
</comment>
<feature type="site" description="Positions MEP for the nucleophilic attack" evidence="8">
    <location>
        <position position="209"/>
    </location>
</feature>
<feature type="site" description="Transition state stabilizer" evidence="8">
    <location>
        <position position="14"/>
    </location>
</feature>
<evidence type="ECO:0000256" key="7">
    <source>
        <dbReference type="ARBA" id="ARBA00023268"/>
    </source>
</evidence>
<keyword evidence="11" id="KW-1185">Reference proteome</keyword>
<dbReference type="SUPFAM" id="SSF53448">
    <property type="entry name" value="Nucleotide-diphospho-sugar transferases"/>
    <property type="match status" value="1"/>
</dbReference>
<evidence type="ECO:0000256" key="1">
    <source>
        <dbReference type="ARBA" id="ARBA00001282"/>
    </source>
</evidence>
<keyword evidence="6 8" id="KW-0414">Isoprene biosynthesis</keyword>
<dbReference type="GO" id="GO:0008685">
    <property type="term" value="F:2-C-methyl-D-erythritol 2,4-cyclodiphosphate synthase activity"/>
    <property type="evidence" value="ECO:0007669"/>
    <property type="project" value="InterPro"/>
</dbReference>
<dbReference type="PANTHER" id="PTHR32125">
    <property type="entry name" value="2-C-METHYL-D-ERYTHRITOL 4-PHOSPHATE CYTIDYLYLTRANSFERASE, CHLOROPLASTIC"/>
    <property type="match status" value="1"/>
</dbReference>
<dbReference type="PROSITE" id="PS01295">
    <property type="entry name" value="ISPD"/>
    <property type="match status" value="1"/>
</dbReference>
<keyword evidence="4 8" id="KW-0808">Transferase</keyword>
<dbReference type="PANTHER" id="PTHR32125:SF4">
    <property type="entry name" value="2-C-METHYL-D-ERYTHRITOL 4-PHOSPHATE CYTIDYLYLTRANSFERASE, CHLOROPLASTIC"/>
    <property type="match status" value="1"/>
</dbReference>
<reference evidence="10 11" key="1">
    <citation type="submission" date="2017-01" db="EMBL/GenBank/DDBJ databases">
        <authorList>
            <person name="Varghese N."/>
            <person name="Submissions S."/>
        </authorList>
    </citation>
    <scope>NUCLEOTIDE SEQUENCE [LARGE SCALE GENOMIC DNA]</scope>
    <source>
        <strain evidence="10 11">ATCC 35905</strain>
    </source>
</reference>
<dbReference type="EMBL" id="FTNE01000008">
    <property type="protein sequence ID" value="SIQ69424.1"/>
    <property type="molecule type" value="Genomic_DNA"/>
</dbReference>
<comment type="catalytic activity">
    <reaction evidence="1 8">
        <text>2-C-methyl-D-erythritol 4-phosphate + CTP + H(+) = 4-CDP-2-C-methyl-D-erythritol + diphosphate</text>
        <dbReference type="Rhea" id="RHEA:13429"/>
        <dbReference type="ChEBI" id="CHEBI:15378"/>
        <dbReference type="ChEBI" id="CHEBI:33019"/>
        <dbReference type="ChEBI" id="CHEBI:37563"/>
        <dbReference type="ChEBI" id="CHEBI:57823"/>
        <dbReference type="ChEBI" id="CHEBI:58262"/>
        <dbReference type="EC" id="2.7.7.60"/>
    </reaction>
</comment>
<dbReference type="InterPro" id="IPR034683">
    <property type="entry name" value="IspD/TarI"/>
</dbReference>
<dbReference type="InterPro" id="IPR029044">
    <property type="entry name" value="Nucleotide-diphossugar_trans"/>
</dbReference>
<comment type="caution">
    <text evidence="10">The sequence shown here is derived from an EMBL/GenBank/DDBJ whole genome shotgun (WGS) entry which is preliminary data.</text>
</comment>
<dbReference type="GO" id="GO:0050518">
    <property type="term" value="F:2-C-methyl-D-erythritol 4-phosphate cytidylyltransferase activity"/>
    <property type="evidence" value="ECO:0007669"/>
    <property type="project" value="UniProtKB-UniRule"/>
</dbReference>
<feature type="domain" description="2-C-methyl-D-erythritol 2,4-cyclodiphosphate synthase" evidence="9">
    <location>
        <begin position="233"/>
        <end position="388"/>
    </location>
</feature>
<keyword evidence="5 8" id="KW-0548">Nucleotidyltransferase</keyword>